<dbReference type="RefSeq" id="WP_123878199.1">
    <property type="nucleotide sequence ID" value="NZ_RPFZ01000001.1"/>
</dbReference>
<evidence type="ECO:0000259" key="7">
    <source>
        <dbReference type="Pfam" id="PF17676"/>
    </source>
</evidence>
<dbReference type="InterPro" id="IPR040921">
    <property type="entry name" value="Peptidase_S66C"/>
</dbReference>
<dbReference type="PANTHER" id="PTHR30237:SF2">
    <property type="entry name" value="MUREIN TETRAPEPTIDE CARBOXYPEPTIDASE"/>
    <property type="match status" value="1"/>
</dbReference>
<keyword evidence="2 8" id="KW-0121">Carboxypeptidase</keyword>
<protein>
    <submittedName>
        <fullName evidence="8">LD-carboxypeptidase</fullName>
    </submittedName>
</protein>
<dbReference type="CDD" id="cd07025">
    <property type="entry name" value="Peptidase_S66"/>
    <property type="match status" value="1"/>
</dbReference>
<dbReference type="InterPro" id="IPR027478">
    <property type="entry name" value="LdcA_N"/>
</dbReference>
<evidence type="ECO:0000256" key="2">
    <source>
        <dbReference type="ARBA" id="ARBA00022645"/>
    </source>
</evidence>
<evidence type="ECO:0000256" key="4">
    <source>
        <dbReference type="ARBA" id="ARBA00022801"/>
    </source>
</evidence>
<dbReference type="Pfam" id="PF02016">
    <property type="entry name" value="Peptidase_S66"/>
    <property type="match status" value="1"/>
</dbReference>
<evidence type="ECO:0000256" key="1">
    <source>
        <dbReference type="ARBA" id="ARBA00010233"/>
    </source>
</evidence>
<dbReference type="InterPro" id="IPR003507">
    <property type="entry name" value="S66_fam"/>
</dbReference>
<gene>
    <name evidence="8" type="ORF">EG799_02310</name>
</gene>
<feature type="domain" description="LD-carboxypeptidase C-terminal" evidence="7">
    <location>
        <begin position="166"/>
        <end position="270"/>
    </location>
</feature>
<dbReference type="Pfam" id="PF17676">
    <property type="entry name" value="Peptidase_S66C"/>
    <property type="match status" value="1"/>
</dbReference>
<dbReference type="InterPro" id="IPR027461">
    <property type="entry name" value="Carboxypeptidase_A_C_sf"/>
</dbReference>
<comment type="similarity">
    <text evidence="1">Belongs to the peptidase S66 family.</text>
</comment>
<keyword evidence="9" id="KW-1185">Reference proteome</keyword>
<evidence type="ECO:0000313" key="9">
    <source>
        <dbReference type="Proteomes" id="UP000275232"/>
    </source>
</evidence>
<dbReference type="OrthoDB" id="9807329at2"/>
<proteinExistence type="inferred from homology"/>
<keyword evidence="3" id="KW-0645">Protease</keyword>
<dbReference type="GO" id="GO:0004180">
    <property type="term" value="F:carboxypeptidase activity"/>
    <property type="evidence" value="ECO:0007669"/>
    <property type="project" value="UniProtKB-KW"/>
</dbReference>
<dbReference type="EMBL" id="RPFZ01000001">
    <property type="protein sequence ID" value="RPF70585.1"/>
    <property type="molecule type" value="Genomic_DNA"/>
</dbReference>
<dbReference type="SUPFAM" id="SSF141986">
    <property type="entry name" value="LD-carboxypeptidase A C-terminal domain-like"/>
    <property type="match status" value="1"/>
</dbReference>
<evidence type="ECO:0000259" key="6">
    <source>
        <dbReference type="Pfam" id="PF02016"/>
    </source>
</evidence>
<name>A0A3N5DIV9_9SPHN</name>
<dbReference type="GO" id="GO:0008236">
    <property type="term" value="F:serine-type peptidase activity"/>
    <property type="evidence" value="ECO:0007669"/>
    <property type="project" value="UniProtKB-KW"/>
</dbReference>
<keyword evidence="4" id="KW-0378">Hydrolase</keyword>
<evidence type="ECO:0000256" key="3">
    <source>
        <dbReference type="ARBA" id="ARBA00022670"/>
    </source>
</evidence>
<accession>A0A3N5DIV9</accession>
<evidence type="ECO:0000256" key="5">
    <source>
        <dbReference type="ARBA" id="ARBA00022825"/>
    </source>
</evidence>
<dbReference type="GO" id="GO:0006508">
    <property type="term" value="P:proteolysis"/>
    <property type="evidence" value="ECO:0007669"/>
    <property type="project" value="UniProtKB-KW"/>
</dbReference>
<dbReference type="Proteomes" id="UP000275232">
    <property type="component" value="Unassembled WGS sequence"/>
</dbReference>
<dbReference type="InterPro" id="IPR029062">
    <property type="entry name" value="Class_I_gatase-like"/>
</dbReference>
<dbReference type="PANTHER" id="PTHR30237">
    <property type="entry name" value="MURAMOYLTETRAPEPTIDE CARBOXYPEPTIDASE"/>
    <property type="match status" value="1"/>
</dbReference>
<dbReference type="Gene3D" id="3.40.50.10740">
    <property type="entry name" value="Class I glutamine amidotransferase-like"/>
    <property type="match status" value="1"/>
</dbReference>
<comment type="caution">
    <text evidence="8">The sequence shown here is derived from an EMBL/GenBank/DDBJ whole genome shotgun (WGS) entry which is preliminary data.</text>
</comment>
<organism evidence="8 9">
    <name type="scientific">Aurantiacibacter spongiae</name>
    <dbReference type="NCBI Taxonomy" id="2488860"/>
    <lineage>
        <taxon>Bacteria</taxon>
        <taxon>Pseudomonadati</taxon>
        <taxon>Pseudomonadota</taxon>
        <taxon>Alphaproteobacteria</taxon>
        <taxon>Sphingomonadales</taxon>
        <taxon>Erythrobacteraceae</taxon>
        <taxon>Aurantiacibacter</taxon>
    </lineage>
</organism>
<feature type="domain" description="LD-carboxypeptidase N-terminal" evidence="6">
    <location>
        <begin position="5"/>
        <end position="119"/>
    </location>
</feature>
<evidence type="ECO:0000313" key="8">
    <source>
        <dbReference type="EMBL" id="RPF70585.1"/>
    </source>
</evidence>
<reference evidence="8 9" key="1">
    <citation type="submission" date="2018-11" db="EMBL/GenBank/DDBJ databases">
        <title>Erythrobacter spongiae sp. nov., isolated from a marine sponge.</title>
        <authorList>
            <person name="Zhuang L."/>
            <person name="Luo L."/>
        </authorList>
    </citation>
    <scope>NUCLEOTIDE SEQUENCE [LARGE SCALE GENOMIC DNA]</scope>
    <source>
        <strain evidence="8 9">HN-E23</strain>
    </source>
</reference>
<sequence>MTTRIAICCPGKPLRRARAERVEELAAAEFPAAELVFHPQCFLETGHFAGDDATRRDAFVDLANDPANDAVWFGMGGYGACRIAAEAMTRLGEAAREKVYVGYSDAGTMLGALYRHGIGRPVHGPLLGDIKREGGADAMRRVLRLLTGAAVPLEAGLDERPAAAFNLMTLAMLVGTDLMPDLAGHVVLVEEVAEHLYAVDRLFFHVTQHLSGVAGLRLGRITAVPENDRPFGMEADEIARHWCAKAGIPYLGRADIGHDAANALVPFGRASAVAEGASEA</sequence>
<dbReference type="AlphaFoldDB" id="A0A3N5DIV9"/>
<dbReference type="Gene3D" id="3.50.30.60">
    <property type="entry name" value="LD-carboxypeptidase A C-terminal domain-like"/>
    <property type="match status" value="1"/>
</dbReference>
<keyword evidence="5" id="KW-0720">Serine protease</keyword>
<dbReference type="SUPFAM" id="SSF52317">
    <property type="entry name" value="Class I glutamine amidotransferase-like"/>
    <property type="match status" value="1"/>
</dbReference>
<dbReference type="InterPro" id="IPR040449">
    <property type="entry name" value="Peptidase_S66_N"/>
</dbReference>